<dbReference type="InterPro" id="IPR053376">
    <property type="entry name" value="Serine_acetyltransferase"/>
</dbReference>
<accession>A0A7W8X0H3</accession>
<name>A0A7W8X0H3_9MICC</name>
<protein>
    <recommendedName>
        <fullName evidence="4">Serine acetyltransferase</fullName>
        <ecNumber evidence="3">2.3.1.30</ecNumber>
    </recommendedName>
</protein>
<organism evidence="12 13">
    <name type="scientific">Neomicrococcus aestuarii</name>
    <dbReference type="NCBI Taxonomy" id="556325"/>
    <lineage>
        <taxon>Bacteria</taxon>
        <taxon>Bacillati</taxon>
        <taxon>Actinomycetota</taxon>
        <taxon>Actinomycetes</taxon>
        <taxon>Micrococcales</taxon>
        <taxon>Micrococcaceae</taxon>
        <taxon>Neomicrococcus</taxon>
    </lineage>
</organism>
<dbReference type="FunFam" id="2.160.10.10:FF:000007">
    <property type="entry name" value="Serine acetyltransferase"/>
    <property type="match status" value="1"/>
</dbReference>
<comment type="pathway">
    <text evidence="1">Amino-acid biosynthesis; L-cysteine biosynthesis; L-cysteine from L-serine: step 1/2.</text>
</comment>
<keyword evidence="9 12" id="KW-0012">Acyltransferase</keyword>
<dbReference type="Pfam" id="PF00132">
    <property type="entry name" value="Hexapep"/>
    <property type="match status" value="1"/>
</dbReference>
<keyword evidence="6 12" id="KW-0808">Transferase</keyword>
<dbReference type="InterPro" id="IPR001451">
    <property type="entry name" value="Hexapep"/>
</dbReference>
<reference evidence="12 13" key="1">
    <citation type="submission" date="2020-08" db="EMBL/GenBank/DDBJ databases">
        <title>Sequencing the genomes of 1000 actinobacteria strains.</title>
        <authorList>
            <person name="Klenk H.-P."/>
        </authorList>
    </citation>
    <scope>NUCLEOTIDE SEQUENCE [LARGE SCALE GENOMIC DNA]</scope>
    <source>
        <strain evidence="12 13">DSM 105783</strain>
    </source>
</reference>
<dbReference type="GO" id="GO:0170039">
    <property type="term" value="P:proteinogenic amino acid metabolic process"/>
    <property type="evidence" value="ECO:0007669"/>
    <property type="project" value="UniProtKB-ARBA"/>
</dbReference>
<dbReference type="AlphaFoldDB" id="A0A7W8X0H3"/>
<dbReference type="InterPro" id="IPR045304">
    <property type="entry name" value="LbH_SAT"/>
</dbReference>
<dbReference type="EC" id="2.3.1.30" evidence="3"/>
<evidence type="ECO:0000256" key="1">
    <source>
        <dbReference type="ARBA" id="ARBA00004876"/>
    </source>
</evidence>
<evidence type="ECO:0000256" key="5">
    <source>
        <dbReference type="ARBA" id="ARBA00022605"/>
    </source>
</evidence>
<evidence type="ECO:0000256" key="9">
    <source>
        <dbReference type="ARBA" id="ARBA00023315"/>
    </source>
</evidence>
<dbReference type="PROSITE" id="PS00101">
    <property type="entry name" value="HEXAPEP_TRANSFERASES"/>
    <property type="match status" value="1"/>
</dbReference>
<comment type="caution">
    <text evidence="12">The sequence shown here is derived from an EMBL/GenBank/DDBJ whole genome shotgun (WGS) entry which is preliminary data.</text>
</comment>
<evidence type="ECO:0000256" key="6">
    <source>
        <dbReference type="ARBA" id="ARBA00022679"/>
    </source>
</evidence>
<dbReference type="GO" id="GO:0009001">
    <property type="term" value="F:serine O-acetyltransferase activity"/>
    <property type="evidence" value="ECO:0007669"/>
    <property type="project" value="UniProtKB-EC"/>
</dbReference>
<comment type="similarity">
    <text evidence="2">Belongs to the transferase hexapeptide repeat family.</text>
</comment>
<keyword evidence="7" id="KW-0677">Repeat</keyword>
<dbReference type="NCBIfam" id="NF041874">
    <property type="entry name" value="EPS_EpsC"/>
    <property type="match status" value="1"/>
</dbReference>
<dbReference type="EMBL" id="JACHDR010000001">
    <property type="protein sequence ID" value="MBB5512853.1"/>
    <property type="molecule type" value="Genomic_DNA"/>
</dbReference>
<comment type="catalytic activity">
    <reaction evidence="10">
        <text>L-serine + acetyl-CoA = O-acetyl-L-serine + CoA</text>
        <dbReference type="Rhea" id="RHEA:24560"/>
        <dbReference type="ChEBI" id="CHEBI:33384"/>
        <dbReference type="ChEBI" id="CHEBI:57287"/>
        <dbReference type="ChEBI" id="CHEBI:57288"/>
        <dbReference type="ChEBI" id="CHEBI:58340"/>
        <dbReference type="EC" id="2.3.1.30"/>
    </reaction>
</comment>
<dbReference type="CDD" id="cd03354">
    <property type="entry name" value="LbH_SAT"/>
    <property type="match status" value="1"/>
</dbReference>
<sequence length="224" mass="24422">MTWKKTRETEVVDTMTDAQDHRTEEDAPLTEQPTMIQLMKEDLQAARAQDPAARSDLEVAIGYSGIHAMWSHRVAHELWKRKAGKAPARLLSQFMRFLTGVEIHPGATIGRRPFIDHGSMIVIGETAVIGDDVLMYQGATLGGRALDKTERHPKIGNNVMLGSGAMLIGPVTVGDDVAIGSNAVVVRDIPSDSIALGLPASHRHKEGNYPLDPRHDLIDPATLL</sequence>
<evidence type="ECO:0000256" key="3">
    <source>
        <dbReference type="ARBA" id="ARBA00013266"/>
    </source>
</evidence>
<dbReference type="InterPro" id="IPR011004">
    <property type="entry name" value="Trimer_LpxA-like_sf"/>
</dbReference>
<dbReference type="PANTHER" id="PTHR42811">
    <property type="entry name" value="SERINE ACETYLTRANSFERASE"/>
    <property type="match status" value="1"/>
</dbReference>
<dbReference type="SUPFAM" id="SSF51161">
    <property type="entry name" value="Trimeric LpxA-like enzymes"/>
    <property type="match status" value="1"/>
</dbReference>
<feature type="region of interest" description="Disordered" evidence="11">
    <location>
        <begin position="1"/>
        <end position="28"/>
    </location>
</feature>
<evidence type="ECO:0000256" key="7">
    <source>
        <dbReference type="ARBA" id="ARBA00022737"/>
    </source>
</evidence>
<evidence type="ECO:0000256" key="2">
    <source>
        <dbReference type="ARBA" id="ARBA00007274"/>
    </source>
</evidence>
<keyword evidence="5" id="KW-0028">Amino-acid biosynthesis</keyword>
<evidence type="ECO:0000313" key="12">
    <source>
        <dbReference type="EMBL" id="MBB5512853.1"/>
    </source>
</evidence>
<dbReference type="Gene3D" id="2.160.10.10">
    <property type="entry name" value="Hexapeptide repeat proteins"/>
    <property type="match status" value="1"/>
</dbReference>
<dbReference type="Proteomes" id="UP000580797">
    <property type="component" value="Unassembled WGS sequence"/>
</dbReference>
<evidence type="ECO:0000256" key="11">
    <source>
        <dbReference type="SAM" id="MobiDB-lite"/>
    </source>
</evidence>
<dbReference type="InterPro" id="IPR018357">
    <property type="entry name" value="Hexapep_transf_CS"/>
</dbReference>
<proteinExistence type="inferred from homology"/>
<evidence type="ECO:0000256" key="8">
    <source>
        <dbReference type="ARBA" id="ARBA00023192"/>
    </source>
</evidence>
<dbReference type="GO" id="GO:0170033">
    <property type="term" value="P:L-amino acid metabolic process"/>
    <property type="evidence" value="ECO:0007669"/>
    <property type="project" value="UniProtKB-ARBA"/>
</dbReference>
<evidence type="ECO:0000256" key="10">
    <source>
        <dbReference type="ARBA" id="ARBA00049486"/>
    </source>
</evidence>
<dbReference type="Gene3D" id="1.10.3130.10">
    <property type="entry name" value="serine acetyltransferase, domain 1"/>
    <property type="match status" value="1"/>
</dbReference>
<dbReference type="GO" id="GO:0019344">
    <property type="term" value="P:cysteine biosynthetic process"/>
    <property type="evidence" value="ECO:0007669"/>
    <property type="project" value="UniProtKB-KW"/>
</dbReference>
<keyword evidence="8" id="KW-0198">Cysteine biosynthesis</keyword>
<feature type="compositionally biased region" description="Basic and acidic residues" evidence="11">
    <location>
        <begin position="1"/>
        <end position="10"/>
    </location>
</feature>
<evidence type="ECO:0000256" key="4">
    <source>
        <dbReference type="ARBA" id="ARBA00018522"/>
    </source>
</evidence>
<dbReference type="InterPro" id="IPR042122">
    <property type="entry name" value="Ser_AcTrfase_N_sf"/>
</dbReference>
<gene>
    <name evidence="12" type="ORF">HD598_001540</name>
</gene>
<evidence type="ECO:0000313" key="13">
    <source>
        <dbReference type="Proteomes" id="UP000580797"/>
    </source>
</evidence>